<evidence type="ECO:0000256" key="3">
    <source>
        <dbReference type="ARBA" id="ARBA00022741"/>
    </source>
</evidence>
<dbReference type="GO" id="GO:0003987">
    <property type="term" value="F:acetate-CoA ligase activity"/>
    <property type="evidence" value="ECO:0007669"/>
    <property type="project" value="UniProtKB-EC"/>
</dbReference>
<dbReference type="GO" id="GO:0005829">
    <property type="term" value="C:cytosol"/>
    <property type="evidence" value="ECO:0007669"/>
    <property type="project" value="TreeGrafter"/>
</dbReference>
<keyword evidence="9" id="KW-1185">Reference proteome</keyword>
<evidence type="ECO:0000256" key="4">
    <source>
        <dbReference type="ARBA" id="ARBA00022840"/>
    </source>
</evidence>
<name>A0A418PX05_9BACT</name>
<evidence type="ECO:0000259" key="7">
    <source>
        <dbReference type="Pfam" id="PF13193"/>
    </source>
</evidence>
<keyword evidence="2 8" id="KW-0436">Ligase</keyword>
<dbReference type="InterPro" id="IPR045851">
    <property type="entry name" value="AMP-bd_C_sf"/>
</dbReference>
<dbReference type="EC" id="6.2.1.1" evidence="1"/>
<comment type="caution">
    <text evidence="8">The sequence shown here is derived from an EMBL/GenBank/DDBJ whole genome shotgun (WGS) entry which is preliminary data.</text>
</comment>
<dbReference type="InterPro" id="IPR000873">
    <property type="entry name" value="AMP-dep_synth/lig_dom"/>
</dbReference>
<proteinExistence type="predicted"/>
<dbReference type="PANTHER" id="PTHR24095">
    <property type="entry name" value="ACETYL-COENZYME A SYNTHETASE"/>
    <property type="match status" value="1"/>
</dbReference>
<evidence type="ECO:0000259" key="6">
    <source>
        <dbReference type="Pfam" id="PF00501"/>
    </source>
</evidence>
<dbReference type="AlphaFoldDB" id="A0A418PX05"/>
<evidence type="ECO:0000313" key="8">
    <source>
        <dbReference type="EMBL" id="RIW18605.1"/>
    </source>
</evidence>
<keyword evidence="3" id="KW-0547">Nucleotide-binding</keyword>
<evidence type="ECO:0000256" key="5">
    <source>
        <dbReference type="ARBA" id="ARBA00022990"/>
    </source>
</evidence>
<dbReference type="Proteomes" id="UP000283522">
    <property type="component" value="Unassembled WGS sequence"/>
</dbReference>
<dbReference type="SUPFAM" id="SSF56801">
    <property type="entry name" value="Acetyl-CoA synthetase-like"/>
    <property type="match status" value="1"/>
</dbReference>
<dbReference type="InterPro" id="IPR025110">
    <property type="entry name" value="AMP-bd_C"/>
</dbReference>
<dbReference type="GO" id="GO:0006085">
    <property type="term" value="P:acetyl-CoA biosynthetic process"/>
    <property type="evidence" value="ECO:0007669"/>
    <property type="project" value="TreeGrafter"/>
</dbReference>
<evidence type="ECO:0000256" key="2">
    <source>
        <dbReference type="ARBA" id="ARBA00022598"/>
    </source>
</evidence>
<dbReference type="Pfam" id="PF00501">
    <property type="entry name" value="AMP-binding"/>
    <property type="match status" value="1"/>
</dbReference>
<dbReference type="InterPro" id="IPR020845">
    <property type="entry name" value="AMP-binding_CS"/>
</dbReference>
<dbReference type="RefSeq" id="WP_119476082.1">
    <property type="nucleotide sequence ID" value="NZ_QXML01000001.1"/>
</dbReference>
<dbReference type="GO" id="GO:0005524">
    <property type="term" value="F:ATP binding"/>
    <property type="evidence" value="ECO:0007669"/>
    <property type="project" value="UniProtKB-KW"/>
</dbReference>
<feature type="domain" description="AMP-dependent synthetase/ligase" evidence="6">
    <location>
        <begin position="64"/>
        <end position="419"/>
    </location>
</feature>
<keyword evidence="4" id="KW-0067">ATP-binding</keyword>
<protein>
    <recommendedName>
        <fullName evidence="1">acetate--CoA ligase</fullName>
        <ecNumber evidence="1">6.2.1.1</ecNumber>
    </recommendedName>
</protein>
<dbReference type="OrthoDB" id="9778383at2"/>
<reference evidence="8 9" key="1">
    <citation type="submission" date="2018-09" db="EMBL/GenBank/DDBJ databases">
        <authorList>
            <person name="Wang X."/>
            <person name="Du Z."/>
        </authorList>
    </citation>
    <scope>NUCLEOTIDE SEQUENCE [LARGE SCALE GENOMIC DNA]</scope>
    <source>
        <strain evidence="8 9">N3</strain>
    </source>
</reference>
<dbReference type="PROSITE" id="PS00455">
    <property type="entry name" value="AMP_BINDING"/>
    <property type="match status" value="1"/>
</dbReference>
<dbReference type="PANTHER" id="PTHR24095:SF14">
    <property type="entry name" value="ACETYL-COENZYME A SYNTHETASE 1"/>
    <property type="match status" value="1"/>
</dbReference>
<keyword evidence="5" id="KW-0007">Acetylation</keyword>
<dbReference type="Pfam" id="PF13193">
    <property type="entry name" value="AMP-binding_C"/>
    <property type="match status" value="1"/>
</dbReference>
<gene>
    <name evidence="8" type="ORF">D0X99_02665</name>
</gene>
<evidence type="ECO:0000256" key="1">
    <source>
        <dbReference type="ARBA" id="ARBA00013275"/>
    </source>
</evidence>
<dbReference type="Gene3D" id="3.40.50.12780">
    <property type="entry name" value="N-terminal domain of ligase-like"/>
    <property type="match status" value="1"/>
</dbReference>
<accession>A0A418PX05</accession>
<feature type="domain" description="AMP-binding enzyme C-terminal" evidence="7">
    <location>
        <begin position="469"/>
        <end position="547"/>
    </location>
</feature>
<evidence type="ECO:0000313" key="9">
    <source>
        <dbReference type="Proteomes" id="UP000283522"/>
    </source>
</evidence>
<dbReference type="Gene3D" id="3.30.300.30">
    <property type="match status" value="1"/>
</dbReference>
<sequence>MKTPNLINYSDAYSKFDWQREQKNLDGLPNGGGLNIAHEAVDRHVLAGKGESLALRLIRKDLSREDFSYGKLKNLTSQFAHVLKNLELGEGERVFSLLGRVPELYIAALGSLKFKAVFCPLFSVFGPEPIFQRLSKGDAKVLITNSQFFEKKVKGLLDRLPTLKYILLTDSEEDLSDQVRSLPNLMRLSPADFEIQPTQPEDPALLHFTSGTTGMPKGALHVHQAVLTHYLTGKYVLDFSPGDVFWCTADPGWVTGTSYGIIAPLVNGVTTIVDEEEFDALRWYQILEKEKVTVWYTAPTAIRRLMRMDFIPKEKFDLSHLRLVLSVGEPLHAEAVIWGEKAFGVPILDNWWQTETGGIMIANYRSLPVKPGSMGKPLPGVVAAVAEIEGNEFRILDQIGNQGHLVLKKGFPSLFRGYLHEEERYQKCFRGDWYITGDLAKIDQDGYFWFIGRADDIIKTSGHMVGPFEVESTLMKHSSVAEAAVIGKPEPSIGELVKAFVVLKEGFDPNEEMRLELIGFARKTMGPAVAPKEIEFVTSLPKTKSGKILRRLLKARELGLPEGDLSTLEKD</sequence>
<dbReference type="InterPro" id="IPR042099">
    <property type="entry name" value="ANL_N_sf"/>
</dbReference>
<dbReference type="EMBL" id="QXML01000001">
    <property type="protein sequence ID" value="RIW18605.1"/>
    <property type="molecule type" value="Genomic_DNA"/>
</dbReference>
<organism evidence="8 9">
    <name type="scientific">Algoriphagus lacus</name>
    <dbReference type="NCBI Taxonomy" id="2056311"/>
    <lineage>
        <taxon>Bacteria</taxon>
        <taxon>Pseudomonadati</taxon>
        <taxon>Bacteroidota</taxon>
        <taxon>Cytophagia</taxon>
        <taxon>Cytophagales</taxon>
        <taxon>Cyclobacteriaceae</taxon>
        <taxon>Algoriphagus</taxon>
    </lineage>
</organism>
<dbReference type="NCBIfam" id="NF003313">
    <property type="entry name" value="PRK04319.1"/>
    <property type="match status" value="1"/>
</dbReference>